<organism evidence="2 3">
    <name type="scientific">Actinomadura coerulea</name>
    <dbReference type="NCBI Taxonomy" id="46159"/>
    <lineage>
        <taxon>Bacteria</taxon>
        <taxon>Bacillati</taxon>
        <taxon>Actinomycetota</taxon>
        <taxon>Actinomycetes</taxon>
        <taxon>Streptosporangiales</taxon>
        <taxon>Thermomonosporaceae</taxon>
        <taxon>Actinomadura</taxon>
    </lineage>
</organism>
<sequence length="450" mass="50274">MSLAATHYALWQTEGEIVVSRLGDASVRPPGILQRQRNALLEIIAIYTGKQKAKVIAEFRSELAKNNNLTQLEQSLQNKSRLSREATEFDAIRRAYMDVGGRISRQATSSDQAINVKPAPLPRRDSRTPSEDVPIKTTLEITPFSAQKKGKIYIWDYVLEDDNPKALTLPMPREFEPSLKKGKTVFLVLEGCLPLDRMETTVSKVPFSTDRSFVSIPRMGLPKNFFPGMKFELSWLPQKRTLIAKFNILQSPVRFNGRLLQFEYDAPSVTRNTAPGGPATAKPSGLSAKEWVLRTLQVVGYLDAEGVAVLAEEALERNMVRLGFPAGQLHRVTHAVSELLNESKIHRVQGSIGSTGHPIFPSVPHKPPIDLLCFRPQITPASDKASRKSVRQLPQKPQTVSGFVRRLPAGQQASMDALDAHEEAQRRAEVANDKPLKPGYTFVRKHRRNH</sequence>
<reference evidence="2 3" key="1">
    <citation type="submission" date="2020-08" db="EMBL/GenBank/DDBJ databases">
        <title>Sequencing the genomes of 1000 actinobacteria strains.</title>
        <authorList>
            <person name="Klenk H.-P."/>
        </authorList>
    </citation>
    <scope>NUCLEOTIDE SEQUENCE [LARGE SCALE GENOMIC DNA]</scope>
    <source>
        <strain evidence="2 3">DSM 43675</strain>
    </source>
</reference>
<evidence type="ECO:0000313" key="3">
    <source>
        <dbReference type="Proteomes" id="UP000546324"/>
    </source>
</evidence>
<feature type="region of interest" description="Disordered" evidence="1">
    <location>
        <begin position="383"/>
        <end position="450"/>
    </location>
</feature>
<accession>A0A7X0G433</accession>
<proteinExistence type="predicted"/>
<dbReference type="EMBL" id="JACHMQ010000001">
    <property type="protein sequence ID" value="MBB6398879.1"/>
    <property type="molecule type" value="Genomic_DNA"/>
</dbReference>
<dbReference type="AlphaFoldDB" id="A0A7X0G433"/>
<feature type="compositionally biased region" description="Basic and acidic residues" evidence="1">
    <location>
        <begin position="122"/>
        <end position="131"/>
    </location>
</feature>
<keyword evidence="3" id="KW-1185">Reference proteome</keyword>
<evidence type="ECO:0000313" key="2">
    <source>
        <dbReference type="EMBL" id="MBB6398879.1"/>
    </source>
</evidence>
<name>A0A7X0G433_9ACTN</name>
<dbReference type="Proteomes" id="UP000546324">
    <property type="component" value="Unassembled WGS sequence"/>
</dbReference>
<gene>
    <name evidence="2" type="ORF">BKA00_005793</name>
</gene>
<dbReference type="RefSeq" id="WP_185030258.1">
    <property type="nucleotide sequence ID" value="NZ_JACHMQ010000001.1"/>
</dbReference>
<evidence type="ECO:0000256" key="1">
    <source>
        <dbReference type="SAM" id="MobiDB-lite"/>
    </source>
</evidence>
<feature type="region of interest" description="Disordered" evidence="1">
    <location>
        <begin position="106"/>
        <end position="131"/>
    </location>
</feature>
<feature type="compositionally biased region" description="Basic and acidic residues" evidence="1">
    <location>
        <begin position="418"/>
        <end position="436"/>
    </location>
</feature>
<protein>
    <submittedName>
        <fullName evidence="2">Uncharacterized protein</fullName>
    </submittedName>
</protein>
<comment type="caution">
    <text evidence="2">The sequence shown here is derived from an EMBL/GenBank/DDBJ whole genome shotgun (WGS) entry which is preliminary data.</text>
</comment>